<keyword evidence="2" id="KW-0560">Oxidoreductase</keyword>
<protein>
    <submittedName>
        <fullName evidence="5">Xanthine dehydrogenase</fullName>
    </submittedName>
</protein>
<evidence type="ECO:0000259" key="4">
    <source>
        <dbReference type="SMART" id="SM01008"/>
    </source>
</evidence>
<dbReference type="InterPro" id="IPR036856">
    <property type="entry name" value="Ald_Oxase/Xan_DH_a/b_sf"/>
</dbReference>
<dbReference type="Gene3D" id="3.90.1170.50">
    <property type="entry name" value="Aldehyde oxidase/xanthine dehydrogenase, a/b hammerhead"/>
    <property type="match status" value="1"/>
</dbReference>
<dbReference type="InterPro" id="IPR037165">
    <property type="entry name" value="AldOxase/xan_DH_Mopterin-bd_sf"/>
</dbReference>
<dbReference type="Pfam" id="PF02738">
    <property type="entry name" value="MoCoBD_1"/>
    <property type="match status" value="1"/>
</dbReference>
<dbReference type="InterPro" id="IPR016208">
    <property type="entry name" value="Ald_Oxase/xanthine_DH-like"/>
</dbReference>
<dbReference type="EMBL" id="BMIP01000005">
    <property type="protein sequence ID" value="GGD74543.1"/>
    <property type="molecule type" value="Genomic_DNA"/>
</dbReference>
<evidence type="ECO:0000313" key="6">
    <source>
        <dbReference type="Proteomes" id="UP000612349"/>
    </source>
</evidence>
<organism evidence="5 6">
    <name type="scientific">Croceicoccus mobilis</name>
    <dbReference type="NCBI Taxonomy" id="1703339"/>
    <lineage>
        <taxon>Bacteria</taxon>
        <taxon>Pseudomonadati</taxon>
        <taxon>Pseudomonadota</taxon>
        <taxon>Alphaproteobacteria</taxon>
        <taxon>Sphingomonadales</taxon>
        <taxon>Erythrobacteraceae</taxon>
        <taxon>Croceicoccus</taxon>
    </lineage>
</organism>
<keyword evidence="6" id="KW-1185">Reference proteome</keyword>
<dbReference type="Proteomes" id="UP000612349">
    <property type="component" value="Unassembled WGS sequence"/>
</dbReference>
<feature type="region of interest" description="Disordered" evidence="3">
    <location>
        <begin position="143"/>
        <end position="166"/>
    </location>
</feature>
<evidence type="ECO:0000313" key="5">
    <source>
        <dbReference type="EMBL" id="GGD74543.1"/>
    </source>
</evidence>
<reference evidence="5" key="2">
    <citation type="submission" date="2020-09" db="EMBL/GenBank/DDBJ databases">
        <authorList>
            <person name="Sun Q."/>
            <person name="Zhou Y."/>
        </authorList>
    </citation>
    <scope>NUCLEOTIDE SEQUENCE</scope>
    <source>
        <strain evidence="5">CGMCC 1.15360</strain>
    </source>
</reference>
<feature type="domain" description="Aldehyde oxidase/xanthine dehydrogenase a/b hammerhead" evidence="4">
    <location>
        <begin position="38"/>
        <end position="143"/>
    </location>
</feature>
<dbReference type="Gene3D" id="3.30.365.10">
    <property type="entry name" value="Aldehyde oxidase/xanthine dehydrogenase, molybdopterin binding domain"/>
    <property type="match status" value="4"/>
</dbReference>
<evidence type="ECO:0000256" key="3">
    <source>
        <dbReference type="SAM" id="MobiDB-lite"/>
    </source>
</evidence>
<dbReference type="RefSeq" id="WP_066776889.1">
    <property type="nucleotide sequence ID" value="NZ_BMIP01000005.1"/>
</dbReference>
<dbReference type="InterPro" id="IPR008274">
    <property type="entry name" value="AldOxase/xan_DH_MoCoBD1"/>
</dbReference>
<dbReference type="InterPro" id="IPR000674">
    <property type="entry name" value="Ald_Oxase/Xan_DH_a/b"/>
</dbReference>
<dbReference type="Pfam" id="PF01315">
    <property type="entry name" value="Ald_Xan_dh_C"/>
    <property type="match status" value="1"/>
</dbReference>
<gene>
    <name evidence="5" type="ORF">GCM10010990_25270</name>
</gene>
<comment type="caution">
    <text evidence="5">The sequence shown here is derived from an EMBL/GenBank/DDBJ whole genome shotgun (WGS) entry which is preliminary data.</text>
</comment>
<dbReference type="PANTHER" id="PTHR11908:SF132">
    <property type="entry name" value="ALDEHYDE OXIDASE 1-RELATED"/>
    <property type="match status" value="1"/>
</dbReference>
<dbReference type="SMART" id="SM01008">
    <property type="entry name" value="Ald_Xan_dh_C"/>
    <property type="match status" value="1"/>
</dbReference>
<accession>A0A916Z5C5</accession>
<sequence>MNAYFKQDEPDTRNLLDTGKQGVIGKALSRPEGLAKVTGTAPYSAEYQIDGCLEGVLVTAPFARGRITAIDKKAALAMDGVIAVIDDPRMTTRPAQGTAAAAPEQGPGEVDYFGQPIALIVAETFEQARHAAKNLPFDYEADEIGSVPLDPESAPRETDDGSSMSKGDLAHAMKTAPHTVDLRYRTHGHVSAAIEPHAAIAQWDGTKLTVHAAQQMPNYNIAELADITGLDEENVRLISRYVGGGFGSKLGVAEETAAAAIAAMQLSRPVRVVMSRQQVMQAIGHRSESRQRVRLAADSGGVLTGFGHEALVANLPGESFAEPVLQSSQFLYGGDNRLLKLEIARIHRSTAASVRAPGEAVGMPVLEAAMDVLAEEIGIDPVELRLKNIPEKDPDTGLPFTEHGLARCLKEGAEAFGWDSGPRQPRLKRDGDWWIGTGVASAARVHNVAEAKARVTLNPDGTASVQTDMTDIGTGTYAILSQIAGEMLGLPPEKVLVQLGDTDFPRGPGSGGSWGAASIGSAVLVACEELRGSLAEKAGVNSDELDIADGMLNGQPVSDLLGGKELSALGHYEPGKIADDYTSSGFGAFFAEVRVNRHTGEVRVSRMLGAFAFGRVLNAKTARSQCIGGLVWSIGTALTEALLFDPNDGHIANADLAEYHVPVHRDIPALDVLMLEKKDAAASAIQAKGIGELGMCGGAGAIANAIYNASGARIFEFPMTPDKVLQAMEDN</sequence>
<dbReference type="InterPro" id="IPR046867">
    <property type="entry name" value="AldOxase/xan_DH_MoCoBD2"/>
</dbReference>
<dbReference type="GO" id="GO:0016491">
    <property type="term" value="F:oxidoreductase activity"/>
    <property type="evidence" value="ECO:0007669"/>
    <property type="project" value="UniProtKB-KW"/>
</dbReference>
<dbReference type="OrthoDB" id="8428274at2"/>
<dbReference type="SUPFAM" id="SSF54665">
    <property type="entry name" value="CO dehydrogenase molybdoprotein N-domain-like"/>
    <property type="match status" value="1"/>
</dbReference>
<dbReference type="PANTHER" id="PTHR11908">
    <property type="entry name" value="XANTHINE DEHYDROGENASE"/>
    <property type="match status" value="1"/>
</dbReference>
<dbReference type="AlphaFoldDB" id="A0A916Z5C5"/>
<proteinExistence type="predicted"/>
<evidence type="ECO:0000256" key="2">
    <source>
        <dbReference type="ARBA" id="ARBA00023002"/>
    </source>
</evidence>
<dbReference type="Pfam" id="PF20256">
    <property type="entry name" value="MoCoBD_2"/>
    <property type="match status" value="1"/>
</dbReference>
<reference evidence="5" key="1">
    <citation type="journal article" date="2014" name="Int. J. Syst. Evol. Microbiol.">
        <title>Complete genome sequence of Corynebacterium casei LMG S-19264T (=DSM 44701T), isolated from a smear-ripened cheese.</title>
        <authorList>
            <consortium name="US DOE Joint Genome Institute (JGI-PGF)"/>
            <person name="Walter F."/>
            <person name="Albersmeier A."/>
            <person name="Kalinowski J."/>
            <person name="Ruckert C."/>
        </authorList>
    </citation>
    <scope>NUCLEOTIDE SEQUENCE</scope>
    <source>
        <strain evidence="5">CGMCC 1.15360</strain>
    </source>
</reference>
<dbReference type="GO" id="GO:0005506">
    <property type="term" value="F:iron ion binding"/>
    <property type="evidence" value="ECO:0007669"/>
    <property type="project" value="InterPro"/>
</dbReference>
<keyword evidence="1" id="KW-0500">Molybdenum</keyword>
<dbReference type="SUPFAM" id="SSF56003">
    <property type="entry name" value="Molybdenum cofactor-binding domain"/>
    <property type="match status" value="1"/>
</dbReference>
<evidence type="ECO:0000256" key="1">
    <source>
        <dbReference type="ARBA" id="ARBA00022505"/>
    </source>
</evidence>
<name>A0A916Z5C5_9SPHN</name>